<evidence type="ECO:0000256" key="4">
    <source>
        <dbReference type="ARBA" id="ARBA00023125"/>
    </source>
</evidence>
<evidence type="ECO:0000256" key="2">
    <source>
        <dbReference type="ARBA" id="ARBA00022898"/>
    </source>
</evidence>
<dbReference type="EMBL" id="JAMXLX010000007">
    <property type="protein sequence ID" value="MCO5958994.1"/>
    <property type="molecule type" value="Genomic_DNA"/>
</dbReference>
<evidence type="ECO:0000313" key="8">
    <source>
        <dbReference type="Proteomes" id="UP001155380"/>
    </source>
</evidence>
<dbReference type="InterPro" id="IPR015421">
    <property type="entry name" value="PyrdxlP-dep_Trfase_major"/>
</dbReference>
<keyword evidence="5" id="KW-0804">Transcription</keyword>
<dbReference type="GO" id="GO:0030170">
    <property type="term" value="F:pyridoxal phosphate binding"/>
    <property type="evidence" value="ECO:0007669"/>
    <property type="project" value="InterPro"/>
</dbReference>
<dbReference type="PROSITE" id="PS50949">
    <property type="entry name" value="HTH_GNTR"/>
    <property type="match status" value="1"/>
</dbReference>
<keyword evidence="2" id="KW-0663">Pyridoxal phosphate</keyword>
<dbReference type="GO" id="GO:0003677">
    <property type="term" value="F:DNA binding"/>
    <property type="evidence" value="ECO:0007669"/>
    <property type="project" value="UniProtKB-KW"/>
</dbReference>
<dbReference type="GO" id="GO:0003700">
    <property type="term" value="F:DNA-binding transcription factor activity"/>
    <property type="evidence" value="ECO:0007669"/>
    <property type="project" value="InterPro"/>
</dbReference>
<dbReference type="InterPro" id="IPR051446">
    <property type="entry name" value="HTH_trans_reg/aminotransferase"/>
</dbReference>
<accession>A0AAJ1BZ70</accession>
<name>A0AAJ1BZ70_9HYPH</name>
<dbReference type="InterPro" id="IPR036388">
    <property type="entry name" value="WH-like_DNA-bd_sf"/>
</dbReference>
<keyword evidence="3" id="KW-0805">Transcription regulation</keyword>
<dbReference type="PANTHER" id="PTHR46577:SF1">
    <property type="entry name" value="HTH-TYPE TRANSCRIPTIONAL REGULATORY PROTEIN GABR"/>
    <property type="match status" value="1"/>
</dbReference>
<dbReference type="InterPro" id="IPR036390">
    <property type="entry name" value="WH_DNA-bd_sf"/>
</dbReference>
<evidence type="ECO:0000256" key="5">
    <source>
        <dbReference type="ARBA" id="ARBA00023163"/>
    </source>
</evidence>
<dbReference type="Proteomes" id="UP001155380">
    <property type="component" value="Unassembled WGS sequence"/>
</dbReference>
<evidence type="ECO:0000256" key="1">
    <source>
        <dbReference type="ARBA" id="ARBA00005384"/>
    </source>
</evidence>
<dbReference type="SUPFAM" id="SSF46785">
    <property type="entry name" value="Winged helix' DNA-binding domain"/>
    <property type="match status" value="1"/>
</dbReference>
<gene>
    <name evidence="7" type="ORF">NBH21_19630</name>
</gene>
<dbReference type="AlphaFoldDB" id="A0AAJ1BZ70"/>
<dbReference type="CDD" id="cd07377">
    <property type="entry name" value="WHTH_GntR"/>
    <property type="match status" value="1"/>
</dbReference>
<comment type="similarity">
    <text evidence="1">In the C-terminal section; belongs to the class-I pyridoxal-phosphate-dependent aminotransferase family.</text>
</comment>
<dbReference type="Gene3D" id="3.40.640.10">
    <property type="entry name" value="Type I PLP-dependent aspartate aminotransferase-like (Major domain)"/>
    <property type="match status" value="1"/>
</dbReference>
<proteinExistence type="inferred from homology"/>
<evidence type="ECO:0000256" key="3">
    <source>
        <dbReference type="ARBA" id="ARBA00023015"/>
    </source>
</evidence>
<organism evidence="7 8">
    <name type="scientific">Ciceribacter sichuanensis</name>
    <dbReference type="NCBI Taxonomy" id="2949647"/>
    <lineage>
        <taxon>Bacteria</taxon>
        <taxon>Pseudomonadati</taxon>
        <taxon>Pseudomonadota</taxon>
        <taxon>Alphaproteobacteria</taxon>
        <taxon>Hyphomicrobiales</taxon>
        <taxon>Rhizobiaceae</taxon>
        <taxon>Ciceribacter</taxon>
    </lineage>
</organism>
<dbReference type="InterPro" id="IPR004839">
    <property type="entry name" value="Aminotransferase_I/II_large"/>
</dbReference>
<dbReference type="Gene3D" id="1.10.10.10">
    <property type="entry name" value="Winged helix-like DNA-binding domain superfamily/Winged helix DNA-binding domain"/>
    <property type="match status" value="1"/>
</dbReference>
<protein>
    <submittedName>
        <fullName evidence="7">PLP-dependent aminotransferase family protein</fullName>
    </submittedName>
</protein>
<dbReference type="CDD" id="cd00609">
    <property type="entry name" value="AAT_like"/>
    <property type="match status" value="1"/>
</dbReference>
<dbReference type="GO" id="GO:0008483">
    <property type="term" value="F:transaminase activity"/>
    <property type="evidence" value="ECO:0007669"/>
    <property type="project" value="UniProtKB-KW"/>
</dbReference>
<dbReference type="Pfam" id="PF00392">
    <property type="entry name" value="GntR"/>
    <property type="match status" value="1"/>
</dbReference>
<keyword evidence="7" id="KW-0808">Transferase</keyword>
<keyword evidence="7" id="KW-0032">Aminotransferase</keyword>
<dbReference type="PANTHER" id="PTHR46577">
    <property type="entry name" value="HTH-TYPE TRANSCRIPTIONAL REGULATORY PROTEIN GABR"/>
    <property type="match status" value="1"/>
</dbReference>
<feature type="domain" description="HTH gntR-type" evidence="6">
    <location>
        <begin position="21"/>
        <end position="89"/>
    </location>
</feature>
<keyword evidence="4" id="KW-0238">DNA-binding</keyword>
<evidence type="ECO:0000313" key="7">
    <source>
        <dbReference type="EMBL" id="MCO5958994.1"/>
    </source>
</evidence>
<dbReference type="PRINTS" id="PR00035">
    <property type="entry name" value="HTHGNTR"/>
</dbReference>
<dbReference type="RefSeq" id="WP_250914403.1">
    <property type="nucleotide sequence ID" value="NZ_JAMXLX010000007.1"/>
</dbReference>
<sequence length="502" mass="55979">MPKTAITGSLVTVEFDKSADMPIYRQITEWMKTAILSGRLAAGTKLPSTRILADELGVSRNTVVQVFEMLTEEGLLSSRVGAGTFVSDIIQDQTIIEPDTPIEPASRAGGYPFRSLSRRGKSLVVSATGEFSERPTPFMPDLPDLREFPIRTWMRLLNETSGRLTGQILAESSNAGYEPLRRAIAQHLNASRGMHCNYQQVIVTTGSQQGLDLICRMLLDAGDPVWLEEPGYVGARSIIRANGGFVCPVPVDESGAKFDEAMQTHPVPRLIFTSSSRHYPLGGQLDQERREELVRIAARNGTWIVEDDYDNEFIYNGNSLRSIFAMDGEQRTIYMGTFSKTLLPSFRLGYIVVPLDLSEHFAKARAVVDRHASLIEQMVLSEFMLRGLFVSHIRRMRNLYQARRQQLTTGLEDIFGKDCYMSAPDSGTHVILPLIKGADDRAVASRALEKGLVLRPLSPYYMTEERRNGLLVGFSAFNEDEIRRGLGNLDLLRGEIVPKLGM</sequence>
<dbReference type="SMART" id="SM00345">
    <property type="entry name" value="HTH_GNTR"/>
    <property type="match status" value="1"/>
</dbReference>
<dbReference type="InterPro" id="IPR000524">
    <property type="entry name" value="Tscrpt_reg_HTH_GntR"/>
</dbReference>
<comment type="caution">
    <text evidence="7">The sequence shown here is derived from an EMBL/GenBank/DDBJ whole genome shotgun (WGS) entry which is preliminary data.</text>
</comment>
<evidence type="ECO:0000259" key="6">
    <source>
        <dbReference type="PROSITE" id="PS50949"/>
    </source>
</evidence>
<reference evidence="7" key="1">
    <citation type="submission" date="2022-06" db="EMBL/GenBank/DDBJ databases">
        <authorList>
            <person name="Sun Q."/>
        </authorList>
    </citation>
    <scope>NUCLEOTIDE SEQUENCE</scope>
    <source>
        <strain evidence="7">S101</strain>
    </source>
</reference>
<dbReference type="SUPFAM" id="SSF53383">
    <property type="entry name" value="PLP-dependent transferases"/>
    <property type="match status" value="1"/>
</dbReference>
<dbReference type="Pfam" id="PF00155">
    <property type="entry name" value="Aminotran_1_2"/>
    <property type="match status" value="1"/>
</dbReference>
<dbReference type="InterPro" id="IPR015424">
    <property type="entry name" value="PyrdxlP-dep_Trfase"/>
</dbReference>